<reference evidence="2 3" key="1">
    <citation type="submission" date="2020-01" db="EMBL/GenBank/DDBJ databases">
        <title>Complete Genome Sequence of Pseudomonas putida Strain TS312, Harboring the HdtS type N-acyl-homoserine Lactone Synthase, Isolated from a Paper Mill.</title>
        <authorList>
            <person name="Hosoe A."/>
            <person name="Suenaga T."/>
            <person name="Sugi T."/>
            <person name="Izumi T."/>
            <person name="Nagai N."/>
            <person name="Terada A."/>
        </authorList>
    </citation>
    <scope>NUCLEOTIDE SEQUENCE [LARGE SCALE GENOMIC DNA]</scope>
    <source>
        <strain evidence="2 3">TS312</strain>
    </source>
</reference>
<protein>
    <submittedName>
        <fullName evidence="2">Regulator</fullName>
    </submittedName>
</protein>
<evidence type="ECO:0000313" key="3">
    <source>
        <dbReference type="Proteomes" id="UP000464661"/>
    </source>
</evidence>
<accession>A0A7U6M3J0</accession>
<sequence>MTRLIPSEDELHAYVDERLGPVRRAEVHAWLAANPQAAERVEGWRADARRLRTALAGFGEMPGAAQLDVGQLRRQLRQRRHRRWATAAVVMLALGVGGLGGWQVRDATLARVDLPMADAVQAHRLFAGSQALDIQASDPGQLRDWLGRHFSRVGQLPDLAGYGFKPVGARLLSNEQGPAALLVFEDGKGQRISLFLRSPGELYRRMPDGQRVDGQLEARYWSHGAYNFALVSAADDVRGGGGGGGVAAGVVSGENWVL</sequence>
<evidence type="ECO:0000256" key="1">
    <source>
        <dbReference type="SAM" id="Phobius"/>
    </source>
</evidence>
<keyword evidence="1" id="KW-0812">Transmembrane</keyword>
<name>A0A7U6M3J0_PSEPU</name>
<evidence type="ECO:0000313" key="2">
    <source>
        <dbReference type="EMBL" id="BBU45315.1"/>
    </source>
</evidence>
<dbReference type="EMBL" id="AP022324">
    <property type="protein sequence ID" value="BBU45315.1"/>
    <property type="molecule type" value="Genomic_DNA"/>
</dbReference>
<dbReference type="Proteomes" id="UP000464661">
    <property type="component" value="Chromosome"/>
</dbReference>
<feature type="transmembrane region" description="Helical" evidence="1">
    <location>
        <begin position="84"/>
        <end position="102"/>
    </location>
</feature>
<keyword evidence="1" id="KW-0472">Membrane</keyword>
<dbReference type="AlphaFoldDB" id="A0A7U6M3J0"/>
<gene>
    <name evidence="2" type="ORF">PPTS312_32300</name>
</gene>
<keyword evidence="1" id="KW-1133">Transmembrane helix</keyword>
<organism evidence="2 3">
    <name type="scientific">Pseudomonas putida</name>
    <name type="common">Arthrobacter siderocapsulatus</name>
    <dbReference type="NCBI Taxonomy" id="303"/>
    <lineage>
        <taxon>Bacteria</taxon>
        <taxon>Pseudomonadati</taxon>
        <taxon>Pseudomonadota</taxon>
        <taxon>Gammaproteobacteria</taxon>
        <taxon>Pseudomonadales</taxon>
        <taxon>Pseudomonadaceae</taxon>
        <taxon>Pseudomonas</taxon>
    </lineage>
</organism>
<proteinExistence type="predicted"/>